<dbReference type="Gene3D" id="1.10.357.10">
    <property type="entry name" value="Tetracycline Repressor, domain 2"/>
    <property type="match status" value="1"/>
</dbReference>
<name>A0A839EES1_9MICO</name>
<evidence type="ECO:0000313" key="4">
    <source>
        <dbReference type="EMBL" id="MBA8847795.1"/>
    </source>
</evidence>
<feature type="domain" description="HTH tetR-type" evidence="3">
    <location>
        <begin position="5"/>
        <end position="65"/>
    </location>
</feature>
<evidence type="ECO:0000256" key="2">
    <source>
        <dbReference type="PROSITE-ProRule" id="PRU00335"/>
    </source>
</evidence>
<dbReference type="EMBL" id="JACGWX010000003">
    <property type="protein sequence ID" value="MBA8847795.1"/>
    <property type="molecule type" value="Genomic_DNA"/>
</dbReference>
<accession>A0A839EES1</accession>
<protein>
    <submittedName>
        <fullName evidence="4">AcrR family transcriptional regulator</fullName>
    </submittedName>
</protein>
<feature type="DNA-binding region" description="H-T-H motif" evidence="2">
    <location>
        <begin position="28"/>
        <end position="47"/>
    </location>
</feature>
<dbReference type="Proteomes" id="UP000585905">
    <property type="component" value="Unassembled WGS sequence"/>
</dbReference>
<keyword evidence="5" id="KW-1185">Reference proteome</keyword>
<dbReference type="GO" id="GO:0003677">
    <property type="term" value="F:DNA binding"/>
    <property type="evidence" value="ECO:0007669"/>
    <property type="project" value="UniProtKB-UniRule"/>
</dbReference>
<reference evidence="4 5" key="1">
    <citation type="submission" date="2020-07" db="EMBL/GenBank/DDBJ databases">
        <title>Sequencing the genomes of 1000 actinobacteria strains.</title>
        <authorList>
            <person name="Klenk H.-P."/>
        </authorList>
    </citation>
    <scope>NUCLEOTIDE SEQUENCE [LARGE SCALE GENOMIC DNA]</scope>
    <source>
        <strain evidence="4 5">DSM 19663</strain>
    </source>
</reference>
<evidence type="ECO:0000313" key="5">
    <source>
        <dbReference type="Proteomes" id="UP000585905"/>
    </source>
</evidence>
<dbReference type="PROSITE" id="PS50977">
    <property type="entry name" value="HTH_TETR_2"/>
    <property type="match status" value="1"/>
</dbReference>
<dbReference type="InterPro" id="IPR001647">
    <property type="entry name" value="HTH_TetR"/>
</dbReference>
<dbReference type="InterPro" id="IPR009057">
    <property type="entry name" value="Homeodomain-like_sf"/>
</dbReference>
<gene>
    <name evidence="4" type="ORF">FHX53_001387</name>
</gene>
<comment type="caution">
    <text evidence="4">The sequence shown here is derived from an EMBL/GenBank/DDBJ whole genome shotgun (WGS) entry which is preliminary data.</text>
</comment>
<keyword evidence="1 2" id="KW-0238">DNA-binding</keyword>
<evidence type="ECO:0000259" key="3">
    <source>
        <dbReference type="PROSITE" id="PS50977"/>
    </source>
</evidence>
<evidence type="ECO:0000256" key="1">
    <source>
        <dbReference type="ARBA" id="ARBA00023125"/>
    </source>
</evidence>
<dbReference type="RefSeq" id="WP_182490628.1">
    <property type="nucleotide sequence ID" value="NZ_BAAAOV010000001.1"/>
</dbReference>
<organism evidence="4 5">
    <name type="scientific">Microcella alkalica</name>
    <dbReference type="NCBI Taxonomy" id="355930"/>
    <lineage>
        <taxon>Bacteria</taxon>
        <taxon>Bacillati</taxon>
        <taxon>Actinomycetota</taxon>
        <taxon>Actinomycetes</taxon>
        <taxon>Micrococcales</taxon>
        <taxon>Microbacteriaceae</taxon>
        <taxon>Microcella</taxon>
    </lineage>
</organism>
<sequence>MPAPLTDVDRVLTAAAGVLMADGYDAVTISAIAAHAGLPEPEVAELFATPGDALVAMLNREFSAMYAGIVDHIERDPRGGLLSRIYLYILAGIYERPLAKTLFVIDRDALNRIMRHSHSFRYVPQVGIRGEMIERLQEAGMVRRDIDATMVSSVLSVCSAGLALTAPHDDLDLVIRGISDLLSRSVDAEVDDTEAGKRVFYDWATSLTTPSASGPDD</sequence>
<dbReference type="AlphaFoldDB" id="A0A839EES1"/>
<dbReference type="SUPFAM" id="SSF46689">
    <property type="entry name" value="Homeodomain-like"/>
    <property type="match status" value="1"/>
</dbReference>
<proteinExistence type="predicted"/>